<dbReference type="OrthoDB" id="8635520at2"/>
<proteinExistence type="predicted"/>
<evidence type="ECO:0000313" key="2">
    <source>
        <dbReference type="Proteomes" id="UP000480222"/>
    </source>
</evidence>
<sequence>MTTPRWLTQDEQSLWRLFLAMERKVTRGIDEELQSSQGLTTPEFSVLVSLSERPGHEIRLRDLCESLQWDRSRTSHQITRMQRRGLVTKTKCSDDARGVFVELTPEGEKRLREAAPGHVDVVRKLIFDVMTEEEAAVLRGYFQKVIDVQCGASTGNPLDD</sequence>
<evidence type="ECO:0000313" key="1">
    <source>
        <dbReference type="EMBL" id="CAB0600135.1"/>
    </source>
</evidence>
<dbReference type="InterPro" id="IPR039422">
    <property type="entry name" value="MarR/SlyA-like"/>
</dbReference>
<dbReference type="PANTHER" id="PTHR33164:SF99">
    <property type="entry name" value="MARR FAMILY REGULATORY PROTEIN"/>
    <property type="match status" value="1"/>
</dbReference>
<dbReference type="EMBL" id="CADDAV010000015">
    <property type="protein sequence ID" value="CAB0600135.1"/>
    <property type="molecule type" value="Genomic_DNA"/>
</dbReference>
<organism evidence="1 2">
    <name type="scientific">Corynebacterium diphtheriae</name>
    <dbReference type="NCBI Taxonomy" id="1717"/>
    <lineage>
        <taxon>Bacteria</taxon>
        <taxon>Bacillati</taxon>
        <taxon>Actinomycetota</taxon>
        <taxon>Actinomycetes</taxon>
        <taxon>Mycobacteriales</taxon>
        <taxon>Corynebacteriaceae</taxon>
        <taxon>Corynebacterium</taxon>
    </lineage>
</organism>
<dbReference type="GO" id="GO:0003700">
    <property type="term" value="F:DNA-binding transcription factor activity"/>
    <property type="evidence" value="ECO:0007669"/>
    <property type="project" value="InterPro"/>
</dbReference>
<dbReference type="GO" id="GO:0006950">
    <property type="term" value="P:response to stress"/>
    <property type="evidence" value="ECO:0007669"/>
    <property type="project" value="TreeGrafter"/>
</dbReference>
<dbReference type="OMA" id="QITRMEK"/>
<protein>
    <submittedName>
        <fullName evidence="1">MarR family transcriptional regulator</fullName>
    </submittedName>
</protein>
<dbReference type="AlphaFoldDB" id="A0A0F5DB82"/>
<dbReference type="SUPFAM" id="SSF46785">
    <property type="entry name" value="Winged helix' DNA-binding domain"/>
    <property type="match status" value="1"/>
</dbReference>
<dbReference type="SMART" id="SM00347">
    <property type="entry name" value="HTH_MARR"/>
    <property type="match status" value="1"/>
</dbReference>
<dbReference type="Pfam" id="PF01047">
    <property type="entry name" value="MarR"/>
    <property type="match status" value="1"/>
</dbReference>
<dbReference type="KEGG" id="cdi:DIP1028"/>
<dbReference type="InterPro" id="IPR036388">
    <property type="entry name" value="WH-like_DNA-bd_sf"/>
</dbReference>
<gene>
    <name evidence="1" type="ORF">CIP107547_01209</name>
</gene>
<dbReference type="InterPro" id="IPR000835">
    <property type="entry name" value="HTH_MarR-typ"/>
</dbReference>
<name>A0A0F5DB82_CORDP</name>
<dbReference type="PROSITE" id="PS50995">
    <property type="entry name" value="HTH_MARR_2"/>
    <property type="match status" value="1"/>
</dbReference>
<dbReference type="RefSeq" id="WP_003851055.1">
    <property type="nucleotide sequence ID" value="NZ_CABVGJ010000004.1"/>
</dbReference>
<dbReference type="InterPro" id="IPR036390">
    <property type="entry name" value="WH_DNA-bd_sf"/>
</dbReference>
<dbReference type="Proteomes" id="UP000480222">
    <property type="component" value="Unassembled WGS sequence"/>
</dbReference>
<reference evidence="1 2" key="1">
    <citation type="submission" date="2020-02" db="EMBL/GenBank/DDBJ databases">
        <authorList>
            <person name="Brisse S."/>
        </authorList>
    </citation>
    <scope>NUCLEOTIDE SEQUENCE [LARGE SCALE GENOMIC DNA]</scope>
    <source>
        <strain evidence="1">CIP107547</strain>
    </source>
</reference>
<accession>A0A0F5DB82</accession>
<dbReference type="Gene3D" id="1.10.10.10">
    <property type="entry name" value="Winged helix-like DNA-binding domain superfamily/Winged helix DNA-binding domain"/>
    <property type="match status" value="1"/>
</dbReference>
<comment type="caution">
    <text evidence="1">The sequence shown here is derived from an EMBL/GenBank/DDBJ whole genome shotgun (WGS) entry which is preliminary data.</text>
</comment>
<dbReference type="PANTHER" id="PTHR33164">
    <property type="entry name" value="TRANSCRIPTIONAL REGULATOR, MARR FAMILY"/>
    <property type="match status" value="1"/>
</dbReference>